<accession>A0A7C9MR36</accession>
<comment type="caution">
    <text evidence="2">The sequence shown here is derived from an EMBL/GenBank/DDBJ whole genome shotgun (WGS) entry which is preliminary data.</text>
</comment>
<dbReference type="RefSeq" id="WP_160963891.1">
    <property type="nucleotide sequence ID" value="NZ_WVUD01000061.1"/>
</dbReference>
<evidence type="ECO:0000259" key="1">
    <source>
        <dbReference type="Pfam" id="PF01814"/>
    </source>
</evidence>
<dbReference type="OrthoDB" id="9769774at2"/>
<dbReference type="EMBL" id="WVUD01000061">
    <property type="protein sequence ID" value="MYL85172.1"/>
    <property type="molecule type" value="Genomic_DNA"/>
</dbReference>
<evidence type="ECO:0000313" key="2">
    <source>
        <dbReference type="EMBL" id="MYL85172.1"/>
    </source>
</evidence>
<dbReference type="PANTHER" id="PTHR39966">
    <property type="entry name" value="BLL2471 PROTEIN-RELATED"/>
    <property type="match status" value="1"/>
</dbReference>
<dbReference type="Gene3D" id="1.20.120.520">
    <property type="entry name" value="nmb1532 protein domain like"/>
    <property type="match status" value="1"/>
</dbReference>
<name>A0A7C9MR36_9BACT</name>
<proteinExistence type="predicted"/>
<sequence length="180" mass="19992">MTATDDLRAEHAGILRMLDIMQVLSTRLEAGEAVPADELLGILDFLITFADKCHHGKEEDILFPALESAGMPRDSGPIGVMLHEHTLGRGHIREMETALAGNENHRAFVAPALNYIELLTQHIAKENNVLFPMAERLLGVPTLTAMHDDFELLEKVRIGLGKHEAFHWLLDDLSAKYLPA</sequence>
<dbReference type="InterPro" id="IPR012312">
    <property type="entry name" value="Hemerythrin-like"/>
</dbReference>
<dbReference type="CDD" id="cd12108">
    <property type="entry name" value="Hr-like"/>
    <property type="match status" value="1"/>
</dbReference>
<dbReference type="GO" id="GO:0005886">
    <property type="term" value="C:plasma membrane"/>
    <property type="evidence" value="ECO:0007669"/>
    <property type="project" value="TreeGrafter"/>
</dbReference>
<feature type="domain" description="Hemerythrin-like" evidence="1">
    <location>
        <begin position="3"/>
        <end position="134"/>
    </location>
</feature>
<organism evidence="2 3">
    <name type="scientific">Solidesulfovibrio aerotolerans</name>
    <dbReference type="NCBI Taxonomy" id="295255"/>
    <lineage>
        <taxon>Bacteria</taxon>
        <taxon>Pseudomonadati</taxon>
        <taxon>Thermodesulfobacteriota</taxon>
        <taxon>Desulfovibrionia</taxon>
        <taxon>Desulfovibrionales</taxon>
        <taxon>Desulfovibrionaceae</taxon>
        <taxon>Solidesulfovibrio</taxon>
    </lineage>
</organism>
<dbReference type="AlphaFoldDB" id="A0A7C9MR36"/>
<keyword evidence="3" id="KW-1185">Reference proteome</keyword>
<dbReference type="PANTHER" id="PTHR39966:SF1">
    <property type="entry name" value="HEMERYTHRIN-LIKE DOMAIN-CONTAINING PROTEIN"/>
    <property type="match status" value="1"/>
</dbReference>
<dbReference type="Pfam" id="PF01814">
    <property type="entry name" value="Hemerythrin"/>
    <property type="match status" value="1"/>
</dbReference>
<dbReference type="Proteomes" id="UP000482487">
    <property type="component" value="Unassembled WGS sequence"/>
</dbReference>
<evidence type="ECO:0000313" key="3">
    <source>
        <dbReference type="Proteomes" id="UP000482487"/>
    </source>
</evidence>
<reference evidence="2 3" key="1">
    <citation type="submission" date="2020-01" db="EMBL/GenBank/DDBJ databases">
        <title>Genome sequence of Desulfovibrio aerotolerans DSM 16695(T).</title>
        <authorList>
            <person name="Karnachuk O."/>
            <person name="Avakyan M."/>
            <person name="Mardanov A."/>
            <person name="Kadnikov V."/>
            <person name="Ravin N."/>
        </authorList>
    </citation>
    <scope>NUCLEOTIDE SEQUENCE [LARGE SCALE GENOMIC DNA]</scope>
    <source>
        <strain evidence="2 3">DSM 16695</strain>
    </source>
</reference>
<protein>
    <submittedName>
        <fullName evidence="2">Hemerythrin</fullName>
    </submittedName>
</protein>
<gene>
    <name evidence="2" type="ORF">GTA51_18900</name>
</gene>